<organism evidence="1 2">
    <name type="scientific">Candidatus Dojkabacteria bacterium</name>
    <dbReference type="NCBI Taxonomy" id="2099670"/>
    <lineage>
        <taxon>Bacteria</taxon>
        <taxon>Candidatus Dojkabacteria</taxon>
    </lineage>
</organism>
<dbReference type="Proteomes" id="UP000783287">
    <property type="component" value="Unassembled WGS sequence"/>
</dbReference>
<dbReference type="EMBL" id="JAGQLK010000192">
    <property type="protein sequence ID" value="MCA9383965.1"/>
    <property type="molecule type" value="Genomic_DNA"/>
</dbReference>
<comment type="caution">
    <text evidence="1">The sequence shown here is derived from an EMBL/GenBank/DDBJ whole genome shotgun (WGS) entry which is preliminary data.</text>
</comment>
<evidence type="ECO:0000313" key="2">
    <source>
        <dbReference type="Proteomes" id="UP000783287"/>
    </source>
</evidence>
<proteinExistence type="predicted"/>
<dbReference type="AlphaFoldDB" id="A0A955L6J6"/>
<accession>A0A955L6J6</accession>
<protein>
    <submittedName>
        <fullName evidence="1">Uncharacterized protein</fullName>
    </submittedName>
</protein>
<name>A0A955L6J6_9BACT</name>
<sequence>MARELLWNQEFEPQSNIPTLVIPTQMPNGEPRLVQGIENILDQIGGNSVISDQFDYSNAGEFSIRFPTNNRPIEIQILQAISDELHYWGIPTPNRYDMFDILDI</sequence>
<gene>
    <name evidence="1" type="ORF">KC909_06410</name>
</gene>
<evidence type="ECO:0000313" key="1">
    <source>
        <dbReference type="EMBL" id="MCA9383965.1"/>
    </source>
</evidence>
<feature type="non-terminal residue" evidence="1">
    <location>
        <position position="104"/>
    </location>
</feature>
<reference evidence="1" key="1">
    <citation type="submission" date="2020-04" db="EMBL/GenBank/DDBJ databases">
        <authorList>
            <person name="Zhang T."/>
        </authorList>
    </citation>
    <scope>NUCLEOTIDE SEQUENCE</scope>
    <source>
        <strain evidence="1">HKST-UBA14</strain>
    </source>
</reference>
<reference evidence="1" key="2">
    <citation type="journal article" date="2021" name="Microbiome">
        <title>Successional dynamics and alternative stable states in a saline activated sludge microbial community over 9 years.</title>
        <authorList>
            <person name="Wang Y."/>
            <person name="Ye J."/>
            <person name="Ju F."/>
            <person name="Liu L."/>
            <person name="Boyd J.A."/>
            <person name="Deng Y."/>
            <person name="Parks D.H."/>
            <person name="Jiang X."/>
            <person name="Yin X."/>
            <person name="Woodcroft B.J."/>
            <person name="Tyson G.W."/>
            <person name="Hugenholtz P."/>
            <person name="Polz M.F."/>
            <person name="Zhang T."/>
        </authorList>
    </citation>
    <scope>NUCLEOTIDE SEQUENCE</scope>
    <source>
        <strain evidence="1">HKST-UBA14</strain>
    </source>
</reference>